<dbReference type="InterPro" id="IPR005162">
    <property type="entry name" value="Retrotrans_gag_dom"/>
</dbReference>
<dbReference type="GeneID" id="140012685"/>
<evidence type="ECO:0000313" key="2">
    <source>
        <dbReference type="Proteomes" id="UP001652660"/>
    </source>
</evidence>
<reference evidence="3" key="1">
    <citation type="submission" date="2025-08" db="UniProtKB">
        <authorList>
            <consortium name="RefSeq"/>
        </authorList>
    </citation>
    <scope>IDENTIFICATION</scope>
    <source>
        <tissue evidence="3">Leaves</tissue>
    </source>
</reference>
<organism evidence="2 3">
    <name type="scientific">Coffea arabica</name>
    <name type="common">Arabian coffee</name>
    <dbReference type="NCBI Taxonomy" id="13443"/>
    <lineage>
        <taxon>Eukaryota</taxon>
        <taxon>Viridiplantae</taxon>
        <taxon>Streptophyta</taxon>
        <taxon>Embryophyta</taxon>
        <taxon>Tracheophyta</taxon>
        <taxon>Spermatophyta</taxon>
        <taxon>Magnoliopsida</taxon>
        <taxon>eudicotyledons</taxon>
        <taxon>Gunneridae</taxon>
        <taxon>Pentapetalae</taxon>
        <taxon>asterids</taxon>
        <taxon>lamiids</taxon>
        <taxon>Gentianales</taxon>
        <taxon>Rubiaceae</taxon>
        <taxon>Ixoroideae</taxon>
        <taxon>Gardenieae complex</taxon>
        <taxon>Bertiereae - Coffeeae clade</taxon>
        <taxon>Coffeeae</taxon>
        <taxon>Coffea</taxon>
    </lineage>
</organism>
<accession>A0ABM4VC16</accession>
<keyword evidence="2" id="KW-1185">Reference proteome</keyword>
<evidence type="ECO:0000259" key="1">
    <source>
        <dbReference type="Pfam" id="PF03732"/>
    </source>
</evidence>
<protein>
    <recommendedName>
        <fullName evidence="1">Retrotransposon gag domain-containing protein</fullName>
    </recommendedName>
</protein>
<proteinExistence type="predicted"/>
<dbReference type="Proteomes" id="UP001652660">
    <property type="component" value="Chromosome 8e"/>
</dbReference>
<dbReference type="Pfam" id="PF03732">
    <property type="entry name" value="Retrotrans_gag"/>
    <property type="match status" value="1"/>
</dbReference>
<evidence type="ECO:0000313" key="3">
    <source>
        <dbReference type="RefSeq" id="XP_071917067.1"/>
    </source>
</evidence>
<sequence length="198" mass="22965">MTDILERLAERQGPGPLNQTGGQDRGEDRAFERFLKFNPPKFIGEPDPEVADNWLERMTNIFANLDYTENRRVNFAAFQFEGVARAWWDVIRGKWERAQTPWTWENFTREFNEKFLPPLIQEKRDDEFIKLKQGTLCVAEYEGKFTKLSKYAPELVARFSGFAHQCRYRCQMVFSSGHGKLSPDSLPSLFAVPFPGSG</sequence>
<name>A0ABM4VC16_COFAR</name>
<gene>
    <name evidence="3" type="primary">LOC140012685</name>
</gene>
<dbReference type="RefSeq" id="XP_071917067.1">
    <property type="nucleotide sequence ID" value="XM_072060966.1"/>
</dbReference>
<feature type="domain" description="Retrotransposon gag" evidence="1">
    <location>
        <begin position="75"/>
        <end position="154"/>
    </location>
</feature>